<dbReference type="Pfam" id="PF01053">
    <property type="entry name" value="Cys_Met_Meta_PP"/>
    <property type="match status" value="1"/>
</dbReference>
<dbReference type="eggNOG" id="KOG0053">
    <property type="taxonomic scope" value="Eukaryota"/>
</dbReference>
<dbReference type="GO" id="GO:0005737">
    <property type="term" value="C:cytoplasm"/>
    <property type="evidence" value="ECO:0007669"/>
    <property type="project" value="TreeGrafter"/>
</dbReference>
<dbReference type="Gene3D" id="3.40.640.10">
    <property type="entry name" value="Type I PLP-dependent aspartate aminotransferase-like (Major domain)"/>
    <property type="match status" value="1"/>
</dbReference>
<dbReference type="AlphaFoldDB" id="A0A0L0DFT1"/>
<dbReference type="InterPro" id="IPR054542">
    <property type="entry name" value="Cys_met_metab_PP"/>
</dbReference>
<proteinExistence type="inferred from homology"/>
<dbReference type="Proteomes" id="UP000054408">
    <property type="component" value="Unassembled WGS sequence"/>
</dbReference>
<name>A0A0L0DFT1_THETB</name>
<accession>A0A0L0DFT1</accession>
<dbReference type="PROSITE" id="PS00868">
    <property type="entry name" value="CYS_MET_METAB_PP"/>
    <property type="match status" value="1"/>
</dbReference>
<dbReference type="RefSeq" id="XP_013756388.1">
    <property type="nucleotide sequence ID" value="XM_013900934.1"/>
</dbReference>
<dbReference type="SUPFAM" id="SSF53383">
    <property type="entry name" value="PLP-dependent transferases"/>
    <property type="match status" value="1"/>
</dbReference>
<dbReference type="STRING" id="461836.A0A0L0DFT1"/>
<dbReference type="GO" id="GO:0030170">
    <property type="term" value="F:pyridoxal phosphate binding"/>
    <property type="evidence" value="ECO:0007669"/>
    <property type="project" value="InterPro"/>
</dbReference>
<gene>
    <name evidence="5" type="ORF">AMSG_06538</name>
</gene>
<evidence type="ECO:0000256" key="3">
    <source>
        <dbReference type="PIRSR" id="PIRSR001434-2"/>
    </source>
</evidence>
<dbReference type="InterPro" id="IPR015421">
    <property type="entry name" value="PyrdxlP-dep_Trfase_major"/>
</dbReference>
<dbReference type="OMA" id="AINRIEG"/>
<reference evidence="5 6" key="1">
    <citation type="submission" date="2010-05" db="EMBL/GenBank/DDBJ databases">
        <title>The Genome Sequence of Thecamonas trahens ATCC 50062.</title>
        <authorList>
            <consortium name="The Broad Institute Genome Sequencing Platform"/>
            <person name="Russ C."/>
            <person name="Cuomo C."/>
            <person name="Shea T."/>
            <person name="Young S.K."/>
            <person name="Zeng Q."/>
            <person name="Koehrsen M."/>
            <person name="Haas B."/>
            <person name="Borodovsky M."/>
            <person name="Guigo R."/>
            <person name="Alvarado L."/>
            <person name="Berlin A."/>
            <person name="Bochicchio J."/>
            <person name="Borenstein D."/>
            <person name="Chapman S."/>
            <person name="Chen Z."/>
            <person name="Freedman E."/>
            <person name="Gellesch M."/>
            <person name="Goldberg J."/>
            <person name="Griggs A."/>
            <person name="Gujja S."/>
            <person name="Heilman E."/>
            <person name="Heiman D."/>
            <person name="Hepburn T."/>
            <person name="Howarth C."/>
            <person name="Jen D."/>
            <person name="Larson L."/>
            <person name="Mehta T."/>
            <person name="Park D."/>
            <person name="Pearson M."/>
            <person name="Roberts A."/>
            <person name="Saif S."/>
            <person name="Shenoy N."/>
            <person name="Sisk P."/>
            <person name="Stolte C."/>
            <person name="Sykes S."/>
            <person name="Thomson T."/>
            <person name="Walk T."/>
            <person name="White J."/>
            <person name="Yandava C."/>
            <person name="Burger G."/>
            <person name="Gray M.W."/>
            <person name="Holland P.W.H."/>
            <person name="King N."/>
            <person name="Lang F.B.F."/>
            <person name="Roger A.J."/>
            <person name="Ruiz-Trillo I."/>
            <person name="Lander E."/>
            <person name="Nusbaum C."/>
        </authorList>
    </citation>
    <scope>NUCLEOTIDE SEQUENCE [LARGE SCALE GENOMIC DNA]</scope>
    <source>
        <strain evidence="5 6">ATCC 50062</strain>
    </source>
</reference>
<protein>
    <submittedName>
        <fullName evidence="5">Cys/Met metabolism pyridoxal-phosphate-dependent enzyme</fullName>
    </submittedName>
</protein>
<evidence type="ECO:0000256" key="1">
    <source>
        <dbReference type="ARBA" id="ARBA00001933"/>
    </source>
</evidence>
<dbReference type="GeneID" id="25565681"/>
<dbReference type="InterPro" id="IPR015424">
    <property type="entry name" value="PyrdxlP-dep_Trfase"/>
</dbReference>
<sequence length="338" mass="35286">MQTRVVHADDELAHALYRGGSGDIAPPLHASTTFSVDNPLGFAYARTTGTPVTARVEAVLSELEGGFPAVVFASGLAATHAALEALTDLHGYHGSQLVARARCGGRKMRLVVVEDIEDALDAGELVLDRRCVVWAETPSNPFNTVVDVEALAERVHLAGGLLAVDATFATPYTLRPLAVGADMTVHSATKYLGGHSDVLAGVAAAADPELVAGLQRSRLHGGACLGALETWLLLRSLRTFPLRIKSQCASATAMAAALADHPRVATVWHASLESHPSHARAVRSMTSGFGAVVTIDVGSGPAAEAFVAHLKLFANATSLGGAVGRDHRAGRRPPLCWP</sequence>
<dbReference type="PANTHER" id="PTHR11808">
    <property type="entry name" value="TRANS-SULFURATION ENZYME FAMILY MEMBER"/>
    <property type="match status" value="1"/>
</dbReference>
<dbReference type="GO" id="GO:0016846">
    <property type="term" value="F:carbon-sulfur lyase activity"/>
    <property type="evidence" value="ECO:0007669"/>
    <property type="project" value="TreeGrafter"/>
</dbReference>
<evidence type="ECO:0000256" key="4">
    <source>
        <dbReference type="RuleBase" id="RU362118"/>
    </source>
</evidence>
<dbReference type="PANTHER" id="PTHR11808:SF35">
    <property type="entry name" value="CYSTATHIONINE GAMMA-SYNTHASE (AFU_ORTHOLOGUE AFUA_7G01590)"/>
    <property type="match status" value="1"/>
</dbReference>
<dbReference type="GO" id="GO:0019346">
    <property type="term" value="P:transsulfuration"/>
    <property type="evidence" value="ECO:0007669"/>
    <property type="project" value="InterPro"/>
</dbReference>
<keyword evidence="2 3" id="KW-0663">Pyridoxal phosphate</keyword>
<comment type="similarity">
    <text evidence="4">Belongs to the trans-sulfuration enzymes family.</text>
</comment>
<evidence type="ECO:0000313" key="6">
    <source>
        <dbReference type="Proteomes" id="UP000054408"/>
    </source>
</evidence>
<dbReference type="InterPro" id="IPR000277">
    <property type="entry name" value="Cys/Met-Metab_PyrdxlP-dep_enz"/>
</dbReference>
<organism evidence="5 6">
    <name type="scientific">Thecamonas trahens ATCC 50062</name>
    <dbReference type="NCBI Taxonomy" id="461836"/>
    <lineage>
        <taxon>Eukaryota</taxon>
        <taxon>Apusozoa</taxon>
        <taxon>Apusomonadida</taxon>
        <taxon>Apusomonadidae</taxon>
        <taxon>Thecamonas</taxon>
    </lineage>
</organism>
<keyword evidence="6" id="KW-1185">Reference proteome</keyword>
<dbReference type="InterPro" id="IPR015422">
    <property type="entry name" value="PyrdxlP-dep_Trfase_small"/>
</dbReference>
<comment type="cofactor">
    <cofactor evidence="1 4">
        <name>pyridoxal 5'-phosphate</name>
        <dbReference type="ChEBI" id="CHEBI:597326"/>
    </cofactor>
</comment>
<dbReference type="EMBL" id="GL349465">
    <property type="protein sequence ID" value="KNC51187.1"/>
    <property type="molecule type" value="Genomic_DNA"/>
</dbReference>
<dbReference type="Gene3D" id="3.90.1150.10">
    <property type="entry name" value="Aspartate Aminotransferase, domain 1"/>
    <property type="match status" value="1"/>
</dbReference>
<dbReference type="OrthoDB" id="3512640at2759"/>
<evidence type="ECO:0000256" key="2">
    <source>
        <dbReference type="ARBA" id="ARBA00022898"/>
    </source>
</evidence>
<evidence type="ECO:0000313" key="5">
    <source>
        <dbReference type="EMBL" id="KNC51187.1"/>
    </source>
</evidence>
<dbReference type="PIRSF" id="PIRSF001434">
    <property type="entry name" value="CGS"/>
    <property type="match status" value="1"/>
</dbReference>
<feature type="modified residue" description="N6-(pyridoxal phosphate)lysine" evidence="3">
    <location>
        <position position="190"/>
    </location>
</feature>